<dbReference type="PANTHER" id="PTHR42852:SF17">
    <property type="entry name" value="THIOREDOXIN-LIKE PROTEIN HI_1115"/>
    <property type="match status" value="1"/>
</dbReference>
<feature type="domain" description="Thioredoxin" evidence="2">
    <location>
        <begin position="501"/>
        <end position="660"/>
    </location>
</feature>
<organism evidence="3 4">
    <name type="scientific">Bacteroides difficilis</name>
    <dbReference type="NCBI Taxonomy" id="2763021"/>
    <lineage>
        <taxon>Bacteria</taxon>
        <taxon>Pseudomonadati</taxon>
        <taxon>Bacteroidota</taxon>
        <taxon>Bacteroidia</taxon>
        <taxon>Bacteroidales</taxon>
        <taxon>Bacteroidaceae</taxon>
        <taxon>Bacteroides</taxon>
    </lineage>
</organism>
<feature type="signal peptide" evidence="1">
    <location>
        <begin position="1"/>
        <end position="19"/>
    </location>
</feature>
<dbReference type="InterPro" id="IPR036249">
    <property type="entry name" value="Thioredoxin-like_sf"/>
</dbReference>
<dbReference type="PANTHER" id="PTHR42852">
    <property type="entry name" value="THIOL:DISULFIDE INTERCHANGE PROTEIN DSBE"/>
    <property type="match status" value="1"/>
</dbReference>
<sequence>MKKLLVLFVFCAYVFSGYAQSRLSGIEKPQAGSLISFNYQATGGPLENHDTLSCTVYLYEDYLWRMDDVTLTRVEKNQWKGTYQLSDNCALFALSFLAGEMWNRIIDNNDENGGYVFTTLDTQGKMLPGGYLGWGTFRKPSCFHIGNYFQKFDIQDEAVEMWTTKEMEHYAANLPKFVDIYMNMVALRMGEKNKKAVDFLFQKINKEFAVTEFIYATFENIYRFKLQDKEKADSIKAIVLKQYPNGFTARAQMFHQIEAMPLGEERLTQTEGFFKKYPYEDCVNDRFSKQQAYMYYNLTRVYASTLFDGKQYDRLMAALPSMNFVTLSEVFRWNIFRAYKLRLAKNDSIYPVAKALMEQLVLKRNDLSNNTEELRYTPKEAQVLLDIQFYERLGIYLQLLKDLNRTEEALTWLTYYRDDQLSYADATVNQTRYDILVTAGKDEQALDVLKKSVKYNTITTEMMAALRKEVKPVSDAEFKTYLDNLKGVALKKALYEEVKSHMTDVEIPSFELLDMNGNIVKSDSFKDKIVVIDFWANWCAPCKRAFEGMKIAVDAYANDSDVVFYFVNTMDFGIKGKPAVEKYLNNNGYSHFKVLFDTLKEGTKSYNQTFSIFSQKFNSSGIPRKVILKNGRMLYTAEGYSGSPSQLADEISYAVELIRKR</sequence>
<evidence type="ECO:0000256" key="1">
    <source>
        <dbReference type="SAM" id="SignalP"/>
    </source>
</evidence>
<protein>
    <submittedName>
        <fullName evidence="3">TlpA family protein disulfide reductase</fullName>
    </submittedName>
</protein>
<dbReference type="InterPro" id="IPR050553">
    <property type="entry name" value="Thioredoxin_ResA/DsbE_sf"/>
</dbReference>
<accession>A0ABR7C950</accession>
<reference evidence="3 4" key="1">
    <citation type="submission" date="2020-08" db="EMBL/GenBank/DDBJ databases">
        <title>Genome public.</title>
        <authorList>
            <person name="Liu C."/>
            <person name="Sun Q."/>
        </authorList>
    </citation>
    <scope>NUCLEOTIDE SEQUENCE [LARGE SCALE GENOMIC DNA]</scope>
    <source>
        <strain evidence="3 4">M27</strain>
    </source>
</reference>
<dbReference type="RefSeq" id="WP_186966829.1">
    <property type="nucleotide sequence ID" value="NZ_JACOOE010000002.1"/>
</dbReference>
<dbReference type="PROSITE" id="PS51352">
    <property type="entry name" value="THIOREDOXIN_2"/>
    <property type="match status" value="1"/>
</dbReference>
<dbReference type="InterPro" id="IPR000866">
    <property type="entry name" value="AhpC/TSA"/>
</dbReference>
<gene>
    <name evidence="3" type="ORF">H8S67_06435</name>
</gene>
<keyword evidence="4" id="KW-1185">Reference proteome</keyword>
<dbReference type="Gene3D" id="3.40.30.10">
    <property type="entry name" value="Glutaredoxin"/>
    <property type="match status" value="1"/>
</dbReference>
<dbReference type="InterPro" id="IPR013766">
    <property type="entry name" value="Thioredoxin_domain"/>
</dbReference>
<name>A0ABR7C950_9BACE</name>
<dbReference type="CDD" id="cd02966">
    <property type="entry name" value="TlpA_like_family"/>
    <property type="match status" value="1"/>
</dbReference>
<comment type="caution">
    <text evidence="3">The sequence shown here is derived from an EMBL/GenBank/DDBJ whole genome shotgun (WGS) entry which is preliminary data.</text>
</comment>
<dbReference type="Proteomes" id="UP000600600">
    <property type="component" value="Unassembled WGS sequence"/>
</dbReference>
<dbReference type="EMBL" id="JACOOE010000002">
    <property type="protein sequence ID" value="MBC5604307.1"/>
    <property type="molecule type" value="Genomic_DNA"/>
</dbReference>
<feature type="chain" id="PRO_5046225596" evidence="1">
    <location>
        <begin position="20"/>
        <end position="661"/>
    </location>
</feature>
<evidence type="ECO:0000313" key="3">
    <source>
        <dbReference type="EMBL" id="MBC5604307.1"/>
    </source>
</evidence>
<dbReference type="Pfam" id="PF00578">
    <property type="entry name" value="AhpC-TSA"/>
    <property type="match status" value="1"/>
</dbReference>
<keyword evidence="1" id="KW-0732">Signal</keyword>
<dbReference type="SUPFAM" id="SSF52833">
    <property type="entry name" value="Thioredoxin-like"/>
    <property type="match status" value="1"/>
</dbReference>
<proteinExistence type="predicted"/>
<evidence type="ECO:0000313" key="4">
    <source>
        <dbReference type="Proteomes" id="UP000600600"/>
    </source>
</evidence>
<evidence type="ECO:0000259" key="2">
    <source>
        <dbReference type="PROSITE" id="PS51352"/>
    </source>
</evidence>